<evidence type="ECO:0000256" key="2">
    <source>
        <dbReference type="SAM" id="Phobius"/>
    </source>
</evidence>
<dbReference type="Proteomes" id="UP000320338">
    <property type="component" value="Unassembled WGS sequence"/>
</dbReference>
<keyword evidence="4" id="KW-1185">Reference proteome</keyword>
<sequence>MSRHTAAPPEPPTIEVAAPPRAPDLTVNKVIAGAGAAATAAVLGSYLGAAGTVAGAAIGSVASTVATTLYQRSLDRTRDTVVARIRPVVPGQRGASDAETVVLAPVPPPRRPWRRAVAGAVVVFVLGLLAVTGLEWANGSSLTTGQTGTSVGRVVTPGAGAQDPPADVPAEEAPAGDDAAGDDAAGGAPEDAAEPPPSTEQDTGGTASTDPTATPEPGPTPGDRGLTDLLPSPTQP</sequence>
<feature type="compositionally biased region" description="Low complexity" evidence="1">
    <location>
        <begin position="171"/>
        <end position="190"/>
    </location>
</feature>
<proteinExistence type="predicted"/>
<feature type="region of interest" description="Disordered" evidence="1">
    <location>
        <begin position="139"/>
        <end position="236"/>
    </location>
</feature>
<feature type="compositionally biased region" description="Low complexity" evidence="1">
    <location>
        <begin position="139"/>
        <end position="152"/>
    </location>
</feature>
<reference evidence="3 4" key="1">
    <citation type="submission" date="2019-06" db="EMBL/GenBank/DDBJ databases">
        <title>Whole genome shotgun sequence of Pseudonocardia hydrocarbonoxydans NBRC 14498.</title>
        <authorList>
            <person name="Hosoyama A."/>
            <person name="Uohara A."/>
            <person name="Ohji S."/>
            <person name="Ichikawa N."/>
        </authorList>
    </citation>
    <scope>NUCLEOTIDE SEQUENCE [LARGE SCALE GENOMIC DNA]</scope>
    <source>
        <strain evidence="3 4">NBRC 14498</strain>
    </source>
</reference>
<evidence type="ECO:0000313" key="4">
    <source>
        <dbReference type="Proteomes" id="UP000320338"/>
    </source>
</evidence>
<dbReference type="AlphaFoldDB" id="A0A4Y3WS61"/>
<evidence type="ECO:0000256" key="1">
    <source>
        <dbReference type="SAM" id="MobiDB-lite"/>
    </source>
</evidence>
<keyword evidence="2" id="KW-0472">Membrane</keyword>
<name>A0A4Y3WS61_9PSEU</name>
<protein>
    <submittedName>
        <fullName evidence="3">Uncharacterized protein</fullName>
    </submittedName>
</protein>
<comment type="caution">
    <text evidence="3">The sequence shown here is derived from an EMBL/GenBank/DDBJ whole genome shotgun (WGS) entry which is preliminary data.</text>
</comment>
<gene>
    <name evidence="3" type="ORF">PHY01_32130</name>
</gene>
<dbReference type="EMBL" id="BJNG01000025">
    <property type="protein sequence ID" value="GEC20930.1"/>
    <property type="molecule type" value="Genomic_DNA"/>
</dbReference>
<dbReference type="RefSeq" id="WP_141279466.1">
    <property type="nucleotide sequence ID" value="NZ_BAAARZ010000030.1"/>
</dbReference>
<feature type="transmembrane region" description="Helical" evidence="2">
    <location>
        <begin position="116"/>
        <end position="137"/>
    </location>
</feature>
<organism evidence="3 4">
    <name type="scientific">Pseudonocardia hydrocarbonoxydans</name>
    <dbReference type="NCBI Taxonomy" id="76726"/>
    <lineage>
        <taxon>Bacteria</taxon>
        <taxon>Bacillati</taxon>
        <taxon>Actinomycetota</taxon>
        <taxon>Actinomycetes</taxon>
        <taxon>Pseudonocardiales</taxon>
        <taxon>Pseudonocardiaceae</taxon>
        <taxon>Pseudonocardia</taxon>
    </lineage>
</organism>
<evidence type="ECO:0000313" key="3">
    <source>
        <dbReference type="EMBL" id="GEC20930.1"/>
    </source>
</evidence>
<accession>A0A4Y3WS61</accession>
<feature type="compositionally biased region" description="Polar residues" evidence="1">
    <location>
        <begin position="199"/>
        <end position="208"/>
    </location>
</feature>
<keyword evidence="2" id="KW-1133">Transmembrane helix</keyword>
<dbReference type="OrthoDB" id="3694898at2"/>
<keyword evidence="2" id="KW-0812">Transmembrane</keyword>